<dbReference type="Proteomes" id="UP001201273">
    <property type="component" value="Unassembled WGS sequence"/>
</dbReference>
<proteinExistence type="inferred from homology"/>
<dbReference type="PANTHER" id="PTHR39181">
    <property type="entry name" value="TYROSINE-PROTEIN PHOSPHATASE YWQE"/>
    <property type="match status" value="1"/>
</dbReference>
<evidence type="ECO:0000256" key="1">
    <source>
        <dbReference type="ARBA" id="ARBA00005750"/>
    </source>
</evidence>
<dbReference type="EC" id="3.1.3.48" evidence="2"/>
<evidence type="ECO:0000256" key="2">
    <source>
        <dbReference type="ARBA" id="ARBA00013064"/>
    </source>
</evidence>
<evidence type="ECO:0000313" key="5">
    <source>
        <dbReference type="EMBL" id="MCE2595109.1"/>
    </source>
</evidence>
<keyword evidence="6" id="KW-1185">Reference proteome</keyword>
<dbReference type="PANTHER" id="PTHR39181:SF1">
    <property type="entry name" value="TYROSINE-PROTEIN PHOSPHATASE YWQE"/>
    <property type="match status" value="1"/>
</dbReference>
<dbReference type="InterPro" id="IPR016667">
    <property type="entry name" value="Caps_polysacc_synth_CpsB/CapC"/>
</dbReference>
<evidence type="ECO:0000313" key="6">
    <source>
        <dbReference type="Proteomes" id="UP001201273"/>
    </source>
</evidence>
<sequence length="234" mass="25222">MIDLHCHILPGIDDGAANVATSLAMLAMAKQDGITHSVMTPHIEPGRFDNDIASIKAAADKLTQESNHFSFSLAAEVRLDPQIMIWAKQGQLPFIGQYQGKSVLLLEFPHAHIPPGSDNLTAWLLSNNILPMIAHPERNRAIWDQPSKLQPFINQGCLMQITAGSLLGVFGERSLARAKALLLEGTASVIASDAHNLSNRPPVLSGAYQQAKAWLGEVAATKLVLDTPAEMIGL</sequence>
<comment type="similarity">
    <text evidence="1">Belongs to the metallo-dependent hydrolases superfamily. CpsB/CapC family.</text>
</comment>
<organism evidence="5 6">
    <name type="scientific">Motilimonas cestriensis</name>
    <dbReference type="NCBI Taxonomy" id="2742685"/>
    <lineage>
        <taxon>Bacteria</taxon>
        <taxon>Pseudomonadati</taxon>
        <taxon>Pseudomonadota</taxon>
        <taxon>Gammaproteobacteria</taxon>
        <taxon>Alteromonadales</taxon>
        <taxon>Alteromonadales genera incertae sedis</taxon>
        <taxon>Motilimonas</taxon>
    </lineage>
</organism>
<dbReference type="RefSeq" id="WP_233052605.1">
    <property type="nucleotide sequence ID" value="NZ_JAIMJA010000008.1"/>
</dbReference>
<dbReference type="Gene3D" id="3.20.20.140">
    <property type="entry name" value="Metal-dependent hydrolases"/>
    <property type="match status" value="1"/>
</dbReference>
<comment type="caution">
    <text evidence="5">The sequence shown here is derived from an EMBL/GenBank/DDBJ whole genome shotgun (WGS) entry which is preliminary data.</text>
</comment>
<gene>
    <name evidence="5" type="ORF">K6Y31_09790</name>
</gene>
<dbReference type="Pfam" id="PF19567">
    <property type="entry name" value="CpsB_CapC"/>
    <property type="match status" value="1"/>
</dbReference>
<dbReference type="SUPFAM" id="SSF89550">
    <property type="entry name" value="PHP domain-like"/>
    <property type="match status" value="1"/>
</dbReference>
<keyword evidence="3" id="KW-0378">Hydrolase</keyword>
<reference evidence="5 6" key="1">
    <citation type="journal article" date="2022" name="Environ. Microbiol. Rep.">
        <title>Eco-phylogenetic analyses reveal divergent evolution of vitamin B12 metabolism in the marine bacterial family 'Psychromonadaceae'.</title>
        <authorList>
            <person name="Jin X."/>
            <person name="Yang Y."/>
            <person name="Cao H."/>
            <person name="Gao B."/>
            <person name="Zhao Z."/>
        </authorList>
    </citation>
    <scope>NUCLEOTIDE SEQUENCE [LARGE SCALE GENOMIC DNA]</scope>
    <source>
        <strain evidence="5 6">MKS20</strain>
    </source>
</reference>
<comment type="catalytic activity">
    <reaction evidence="4">
        <text>O-phospho-L-tyrosyl-[protein] + H2O = L-tyrosyl-[protein] + phosphate</text>
        <dbReference type="Rhea" id="RHEA:10684"/>
        <dbReference type="Rhea" id="RHEA-COMP:10136"/>
        <dbReference type="Rhea" id="RHEA-COMP:20101"/>
        <dbReference type="ChEBI" id="CHEBI:15377"/>
        <dbReference type="ChEBI" id="CHEBI:43474"/>
        <dbReference type="ChEBI" id="CHEBI:46858"/>
        <dbReference type="ChEBI" id="CHEBI:61978"/>
        <dbReference type="EC" id="3.1.3.48"/>
    </reaction>
</comment>
<accession>A0ABS8W7Z5</accession>
<protein>
    <recommendedName>
        <fullName evidence="2">protein-tyrosine-phosphatase</fullName>
        <ecNumber evidence="2">3.1.3.48</ecNumber>
    </recommendedName>
</protein>
<evidence type="ECO:0000256" key="3">
    <source>
        <dbReference type="ARBA" id="ARBA00022801"/>
    </source>
</evidence>
<dbReference type="EMBL" id="JAIMJA010000008">
    <property type="protein sequence ID" value="MCE2595109.1"/>
    <property type="molecule type" value="Genomic_DNA"/>
</dbReference>
<dbReference type="InterPro" id="IPR016195">
    <property type="entry name" value="Pol/histidinol_Pase-like"/>
</dbReference>
<name>A0ABS8W7Z5_9GAMM</name>
<evidence type="ECO:0000256" key="4">
    <source>
        <dbReference type="ARBA" id="ARBA00051722"/>
    </source>
</evidence>
<dbReference type="PIRSF" id="PIRSF016557">
    <property type="entry name" value="Caps_synth_CpsB"/>
    <property type="match status" value="1"/>
</dbReference>